<gene>
    <name evidence="2" type="ORF">YP76_18530</name>
</gene>
<sequence>MTAKPVIPRANAREDVDLAVEHYATEAGADVAFGFIDALEQAFTFIGERPSAGSPRWSQELNLPGLRTISLKGYPLLVFYLEFEDHVDVWRVLHSKRDMPAWLSDVDD</sequence>
<comment type="caution">
    <text evidence="2">The sequence shown here is derived from an EMBL/GenBank/DDBJ whole genome shotgun (WGS) entry which is preliminary data.</text>
</comment>
<evidence type="ECO:0000313" key="2">
    <source>
        <dbReference type="EMBL" id="KKW90587.1"/>
    </source>
</evidence>
<accession>A0A0M3AKG2</accession>
<reference evidence="2 3" key="1">
    <citation type="submission" date="2015-04" db="EMBL/GenBank/DDBJ databases">
        <title>Genome sequence of aromatic hydrocarbons-degrading Sphingobium chungbukense DJ77.</title>
        <authorList>
            <person name="Kim Y.-C."/>
            <person name="Chae J.-C."/>
        </authorList>
    </citation>
    <scope>NUCLEOTIDE SEQUENCE [LARGE SCALE GENOMIC DNA]</scope>
    <source>
        <strain evidence="2 3">DJ77</strain>
    </source>
</reference>
<dbReference type="STRING" id="56193.YP76_18530"/>
<organism evidence="2 3">
    <name type="scientific">Sphingobium chungbukense</name>
    <dbReference type="NCBI Taxonomy" id="56193"/>
    <lineage>
        <taxon>Bacteria</taxon>
        <taxon>Pseudomonadati</taxon>
        <taxon>Pseudomonadota</taxon>
        <taxon>Alphaproteobacteria</taxon>
        <taxon>Sphingomonadales</taxon>
        <taxon>Sphingomonadaceae</taxon>
        <taxon>Sphingobium</taxon>
    </lineage>
</organism>
<dbReference type="RefSeq" id="WP_046765088.1">
    <property type="nucleotide sequence ID" value="NZ_LBIC01000009.1"/>
</dbReference>
<dbReference type="PATRIC" id="fig|56193.3.peg.3885"/>
<proteinExistence type="predicted"/>
<keyword evidence="1" id="KW-1277">Toxin-antitoxin system</keyword>
<protein>
    <submittedName>
        <fullName evidence="2">Plasmid stabilization protein</fullName>
    </submittedName>
</protein>
<dbReference type="Proteomes" id="UP000033874">
    <property type="component" value="Unassembled WGS sequence"/>
</dbReference>
<dbReference type="InterPro" id="IPR007712">
    <property type="entry name" value="RelE/ParE_toxin"/>
</dbReference>
<evidence type="ECO:0000313" key="3">
    <source>
        <dbReference type="Proteomes" id="UP000033874"/>
    </source>
</evidence>
<dbReference type="InterPro" id="IPR035093">
    <property type="entry name" value="RelE/ParE_toxin_dom_sf"/>
</dbReference>
<keyword evidence="3" id="KW-1185">Reference proteome</keyword>
<dbReference type="Gene3D" id="3.30.2310.20">
    <property type="entry name" value="RelE-like"/>
    <property type="match status" value="1"/>
</dbReference>
<dbReference type="EMBL" id="LBIC01000009">
    <property type="protein sequence ID" value="KKW90587.1"/>
    <property type="molecule type" value="Genomic_DNA"/>
</dbReference>
<dbReference type="AlphaFoldDB" id="A0A0M3AKG2"/>
<dbReference type="Pfam" id="PF05016">
    <property type="entry name" value="ParE_toxin"/>
    <property type="match status" value="1"/>
</dbReference>
<evidence type="ECO:0000256" key="1">
    <source>
        <dbReference type="ARBA" id="ARBA00022649"/>
    </source>
</evidence>
<name>A0A0M3AKG2_9SPHN</name>